<sequence length="515" mass="56921">MKDNADKISQRDGTHSSLWQSTGVKISHSNNAANDALYDTLIIGGGITGITTALLLQKQGQNCIIAEAHTLGFGTTGGTTAHLNTFLDATYPEIDSDFGKEASAQMAKASKDMISFIQKNIEELSIDADFKYLDAYLFSQNEKETKELRSILNAAQEAGVAVTEAAENGTSISFDYSLRFSNQAQFHPLKYIRGLARAFENIGGRILENTFIHNIEFKNEIHHAKYGEKIIRAKNVVYATHVPPGVNILSLRNAPYRSYVLAVTLKDDHYPDCLIYDMQEPYHYLRTHEINGKKYLIIGGADHKTGHDDPIQAFDTLEQYAKTHFQINAVDYRWSSQYYVPVDGLPYVGQLPGGAERTFVATGFNGNGMILGSLSATIISDLIFGKENQYAKLLSPSRLKPLAGFNEFIKENADVAYHFLADRIGTAHIKDITDLNSGEGKVVEYNGEKLAVYKDDKGKVTALSPVCTHAGCIVNWNPEEKSWDCPCHGGRFSTSGTVITGPPRKNLEEIPIKHL</sequence>
<dbReference type="AlphaFoldDB" id="A0A369Q1D3"/>
<dbReference type="InterPro" id="IPR005805">
    <property type="entry name" value="Rieske_Fe-S_prot_C"/>
</dbReference>
<dbReference type="Gene3D" id="2.102.10.10">
    <property type="entry name" value="Rieske [2Fe-2S] iron-sulphur domain"/>
    <property type="match status" value="1"/>
</dbReference>
<dbReference type="PRINTS" id="PR00162">
    <property type="entry name" value="RIESKE"/>
</dbReference>
<evidence type="ECO:0000313" key="7">
    <source>
        <dbReference type="EMBL" id="RDC56148.1"/>
    </source>
</evidence>
<comment type="caution">
    <text evidence="7">The sequence shown here is derived from an EMBL/GenBank/DDBJ whole genome shotgun (WGS) entry which is preliminary data.</text>
</comment>
<dbReference type="FunFam" id="2.102.10.10:FF:000014">
    <property type="entry name" value="Oxidoreductase, FAD dependent"/>
    <property type="match status" value="1"/>
</dbReference>
<dbReference type="GO" id="GO:0046872">
    <property type="term" value="F:metal ion binding"/>
    <property type="evidence" value="ECO:0007669"/>
    <property type="project" value="UniProtKB-KW"/>
</dbReference>
<dbReference type="Proteomes" id="UP000253961">
    <property type="component" value="Unassembled WGS sequence"/>
</dbReference>
<gene>
    <name evidence="7" type="ORF">DU508_11045</name>
</gene>
<dbReference type="GO" id="GO:0005737">
    <property type="term" value="C:cytoplasm"/>
    <property type="evidence" value="ECO:0007669"/>
    <property type="project" value="TreeGrafter"/>
</dbReference>
<dbReference type="OrthoDB" id="9767869at2"/>
<dbReference type="RefSeq" id="WP_115402879.1">
    <property type="nucleotide sequence ID" value="NZ_QPKV01000004.1"/>
</dbReference>
<dbReference type="Pfam" id="PF00355">
    <property type="entry name" value="Rieske"/>
    <property type="match status" value="1"/>
</dbReference>
<evidence type="ECO:0000256" key="2">
    <source>
        <dbReference type="ARBA" id="ARBA00022723"/>
    </source>
</evidence>
<name>A0A369Q1D3_9SPHI</name>
<keyword evidence="8" id="KW-1185">Reference proteome</keyword>
<evidence type="ECO:0000256" key="5">
    <source>
        <dbReference type="ARBA" id="ARBA00023157"/>
    </source>
</evidence>
<evidence type="ECO:0000313" key="8">
    <source>
        <dbReference type="Proteomes" id="UP000253961"/>
    </source>
</evidence>
<keyword evidence="2" id="KW-0479">Metal-binding</keyword>
<dbReference type="CDD" id="cd03477">
    <property type="entry name" value="Rieske_YhfW_C"/>
    <property type="match status" value="1"/>
</dbReference>
<keyword evidence="4" id="KW-0411">Iron-sulfur</keyword>
<evidence type="ECO:0000256" key="4">
    <source>
        <dbReference type="ARBA" id="ARBA00023014"/>
    </source>
</evidence>
<dbReference type="GO" id="GO:0051537">
    <property type="term" value="F:2 iron, 2 sulfur cluster binding"/>
    <property type="evidence" value="ECO:0007669"/>
    <property type="project" value="UniProtKB-KW"/>
</dbReference>
<dbReference type="InterPro" id="IPR006076">
    <property type="entry name" value="FAD-dep_OxRdtase"/>
</dbReference>
<evidence type="ECO:0000256" key="1">
    <source>
        <dbReference type="ARBA" id="ARBA00022714"/>
    </source>
</evidence>
<organism evidence="7 8">
    <name type="scientific">Pedobacter chinensis</name>
    <dbReference type="NCBI Taxonomy" id="2282421"/>
    <lineage>
        <taxon>Bacteria</taxon>
        <taxon>Pseudomonadati</taxon>
        <taxon>Bacteroidota</taxon>
        <taxon>Sphingobacteriia</taxon>
        <taxon>Sphingobacteriales</taxon>
        <taxon>Sphingobacteriaceae</taxon>
        <taxon>Pedobacter</taxon>
    </lineage>
</organism>
<reference evidence="7 8" key="1">
    <citation type="submission" date="2018-07" db="EMBL/GenBank/DDBJ databases">
        <title>Pedobacter sp. nov., isolated from soil.</title>
        <authorList>
            <person name="Zhou L.Y."/>
            <person name="Du Z.J."/>
        </authorList>
    </citation>
    <scope>NUCLEOTIDE SEQUENCE [LARGE SCALE GENOMIC DNA]</scope>
    <source>
        <strain evidence="7 8">JDX94</strain>
    </source>
</reference>
<dbReference type="InterPro" id="IPR038010">
    <property type="entry name" value="YhfW_C"/>
</dbReference>
<dbReference type="Gene3D" id="3.50.50.60">
    <property type="entry name" value="FAD/NAD(P)-binding domain"/>
    <property type="match status" value="1"/>
</dbReference>
<dbReference type="PANTHER" id="PTHR13847:SF281">
    <property type="entry name" value="FAD DEPENDENT OXIDOREDUCTASE DOMAIN-CONTAINING PROTEIN"/>
    <property type="match status" value="1"/>
</dbReference>
<dbReference type="InterPro" id="IPR036188">
    <property type="entry name" value="FAD/NAD-bd_sf"/>
</dbReference>
<dbReference type="SUPFAM" id="SSF50022">
    <property type="entry name" value="ISP domain"/>
    <property type="match status" value="1"/>
</dbReference>
<protein>
    <submittedName>
        <fullName evidence="7">FAD-dependent oxidoreductase</fullName>
    </submittedName>
</protein>
<keyword evidence="3" id="KW-0408">Iron</keyword>
<keyword evidence="5" id="KW-1015">Disulfide bond</keyword>
<dbReference type="Pfam" id="PF01266">
    <property type="entry name" value="DAO"/>
    <property type="match status" value="1"/>
</dbReference>
<feature type="domain" description="Rieske" evidence="6">
    <location>
        <begin position="427"/>
        <end position="515"/>
    </location>
</feature>
<dbReference type="EMBL" id="QPKV01000004">
    <property type="protein sequence ID" value="RDC56148.1"/>
    <property type="molecule type" value="Genomic_DNA"/>
</dbReference>
<evidence type="ECO:0000256" key="3">
    <source>
        <dbReference type="ARBA" id="ARBA00023004"/>
    </source>
</evidence>
<evidence type="ECO:0000259" key="6">
    <source>
        <dbReference type="PROSITE" id="PS51296"/>
    </source>
</evidence>
<dbReference type="Gene3D" id="3.30.9.10">
    <property type="entry name" value="D-Amino Acid Oxidase, subunit A, domain 2"/>
    <property type="match status" value="1"/>
</dbReference>
<proteinExistence type="predicted"/>
<accession>A0A369Q1D3</accession>
<dbReference type="SUPFAM" id="SSF51905">
    <property type="entry name" value="FAD/NAD(P)-binding domain"/>
    <property type="match status" value="1"/>
</dbReference>
<dbReference type="InterPro" id="IPR036922">
    <property type="entry name" value="Rieske_2Fe-2S_sf"/>
</dbReference>
<dbReference type="InterPro" id="IPR017941">
    <property type="entry name" value="Rieske_2Fe-2S"/>
</dbReference>
<dbReference type="GO" id="GO:0016020">
    <property type="term" value="C:membrane"/>
    <property type="evidence" value="ECO:0007669"/>
    <property type="project" value="InterPro"/>
</dbReference>
<keyword evidence="1" id="KW-0001">2Fe-2S</keyword>
<dbReference type="PANTHER" id="PTHR13847">
    <property type="entry name" value="SARCOSINE DEHYDROGENASE-RELATED"/>
    <property type="match status" value="1"/>
</dbReference>
<dbReference type="PROSITE" id="PS51296">
    <property type="entry name" value="RIESKE"/>
    <property type="match status" value="1"/>
</dbReference>